<dbReference type="Ensembl" id="ENSSFAT00005031732.1">
    <property type="protein sequence ID" value="ENSSFAP00005030626.1"/>
    <property type="gene ID" value="ENSSFAG00005015546.1"/>
</dbReference>
<dbReference type="Pfam" id="PF08742">
    <property type="entry name" value="C8"/>
    <property type="match status" value="1"/>
</dbReference>
<protein>
    <recommendedName>
        <fullName evidence="3">VWFD domain-containing protein</fullName>
    </recommendedName>
</protein>
<dbReference type="PANTHER" id="PTHR11339:SF410">
    <property type="entry name" value="INTESTINAL MUCIN-LIKE PROTEIN"/>
    <property type="match status" value="1"/>
</dbReference>
<proteinExistence type="predicted"/>
<accession>A0A672HN04</accession>
<dbReference type="PANTHER" id="PTHR11339">
    <property type="entry name" value="EXTRACELLULAR MATRIX GLYCOPROTEIN RELATED"/>
    <property type="match status" value="1"/>
</dbReference>
<reference evidence="4" key="1">
    <citation type="submission" date="2019-06" db="EMBL/GenBank/DDBJ databases">
        <authorList>
            <consortium name="Wellcome Sanger Institute Data Sharing"/>
        </authorList>
    </citation>
    <scope>NUCLEOTIDE SEQUENCE [LARGE SCALE GENOMIC DNA]</scope>
</reference>
<sequence>KWTEDCFVKKCINDKIELTPVDCPETTIPTCPRGQATKVSDGCCETWKCDCQCELYGDPHYISFQGVAFDFLDDCTYTLVEERLPQHNLTIVVDNFYCIAGLDGSCAKGIVLRYQNSIASLSISPKKFATLNNVTIEPPYEEHGFRFETTGYQVSLYLPEIRSYVSLTPSYTVVVNLAMEHFVNNTQGQCVCGGPSCVRKGGQIEDDDCCDKTSYDWVYPDHSKPQCASAPRDVPCVPSSTSEPPYTPRSPTACPPNPLCDLLQHPVFENCSTVVNLNLKKKNCEFDSCRSPNVSCSSLEQAAEECKKAGFCIDWRTLTNGRCGMHIGNSKCQLSIILFDFLVEIFQNVKVFVIFQMYRAQKD</sequence>
<reference evidence="4" key="3">
    <citation type="submission" date="2025-09" db="UniProtKB">
        <authorList>
            <consortium name="Ensembl"/>
        </authorList>
    </citation>
    <scope>IDENTIFICATION</scope>
</reference>
<keyword evidence="1" id="KW-1015">Disulfide bond</keyword>
<dbReference type="SMART" id="SM00832">
    <property type="entry name" value="C8"/>
    <property type="match status" value="1"/>
</dbReference>
<reference evidence="4" key="2">
    <citation type="submission" date="2025-08" db="UniProtKB">
        <authorList>
            <consortium name="Ensembl"/>
        </authorList>
    </citation>
    <scope>IDENTIFICATION</scope>
</reference>
<dbReference type="AlphaFoldDB" id="A0A672HN04"/>
<dbReference type="InParanoid" id="A0A672HN04"/>
<dbReference type="Pfam" id="PF00094">
    <property type="entry name" value="VWD"/>
    <property type="match status" value="1"/>
</dbReference>
<dbReference type="InterPro" id="IPR001846">
    <property type="entry name" value="VWF_type-D"/>
</dbReference>
<evidence type="ECO:0000259" key="3">
    <source>
        <dbReference type="PROSITE" id="PS51233"/>
    </source>
</evidence>
<keyword evidence="5" id="KW-1185">Reference proteome</keyword>
<organism evidence="4 5">
    <name type="scientific">Salarias fasciatus</name>
    <name type="common">Jewelled blenny</name>
    <name type="synonym">Blennius fasciatus</name>
    <dbReference type="NCBI Taxonomy" id="181472"/>
    <lineage>
        <taxon>Eukaryota</taxon>
        <taxon>Metazoa</taxon>
        <taxon>Chordata</taxon>
        <taxon>Craniata</taxon>
        <taxon>Vertebrata</taxon>
        <taxon>Euteleostomi</taxon>
        <taxon>Actinopterygii</taxon>
        <taxon>Neopterygii</taxon>
        <taxon>Teleostei</taxon>
        <taxon>Neoteleostei</taxon>
        <taxon>Acanthomorphata</taxon>
        <taxon>Ovalentaria</taxon>
        <taxon>Blenniimorphae</taxon>
        <taxon>Blenniiformes</taxon>
        <taxon>Blennioidei</taxon>
        <taxon>Blenniidae</taxon>
        <taxon>Salariinae</taxon>
        <taxon>Salarias</taxon>
    </lineage>
</organism>
<evidence type="ECO:0000256" key="2">
    <source>
        <dbReference type="ARBA" id="ARBA00023180"/>
    </source>
</evidence>
<evidence type="ECO:0000313" key="5">
    <source>
        <dbReference type="Proteomes" id="UP000472267"/>
    </source>
</evidence>
<feature type="domain" description="VWFD" evidence="3">
    <location>
        <begin position="51"/>
        <end position="228"/>
    </location>
</feature>
<dbReference type="PROSITE" id="PS51233">
    <property type="entry name" value="VWFD"/>
    <property type="match status" value="1"/>
</dbReference>
<dbReference type="SMART" id="SM00216">
    <property type="entry name" value="VWD"/>
    <property type="match status" value="1"/>
</dbReference>
<dbReference type="InterPro" id="IPR050780">
    <property type="entry name" value="Mucin_vWF_Thrombospondin_sf"/>
</dbReference>
<evidence type="ECO:0000256" key="1">
    <source>
        <dbReference type="ARBA" id="ARBA00023157"/>
    </source>
</evidence>
<evidence type="ECO:0000313" key="4">
    <source>
        <dbReference type="Ensembl" id="ENSSFAP00005030626.1"/>
    </source>
</evidence>
<name>A0A672HN04_SALFA</name>
<keyword evidence="2" id="KW-0325">Glycoprotein</keyword>
<dbReference type="Proteomes" id="UP000472267">
    <property type="component" value="Chromosome 17"/>
</dbReference>
<dbReference type="InterPro" id="IPR014853">
    <property type="entry name" value="VWF/SSPO/ZAN-like_Cys-rich_dom"/>
</dbReference>
<dbReference type="OMA" id="WEGCYCP"/>